<dbReference type="AlphaFoldDB" id="A0A9D1M2U1"/>
<accession>A0A9D1M2U1</accession>
<sequence>MALTGINAMPYDLSALTAQISDSVRNIKAKAAVVPQNVGSSDNGAGTYTAQPFSLNSYAVSYLEPFSLYSVQKIVSEAAEEMPEQNRRQLRPDGETAEKKAAESAHYIGGFGFAEELAQVASAADYAKAAAVYGQRFSIDVPEVNWLFGGNADSENQVSYAARAYHTAAELNREKEPLIDFMHEYNRNFDYKI</sequence>
<organism evidence="1 2">
    <name type="scientific">Candidatus Scatocola faecipullorum</name>
    <dbReference type="NCBI Taxonomy" id="2840917"/>
    <lineage>
        <taxon>Bacteria</taxon>
        <taxon>Pseudomonadati</taxon>
        <taxon>Pseudomonadota</taxon>
        <taxon>Alphaproteobacteria</taxon>
        <taxon>Rhodospirillales</taxon>
        <taxon>Rhodospirillaceae</taxon>
        <taxon>Rhodospirillaceae incertae sedis</taxon>
        <taxon>Candidatus Scatocola</taxon>
    </lineage>
</organism>
<reference evidence="1" key="1">
    <citation type="submission" date="2020-10" db="EMBL/GenBank/DDBJ databases">
        <authorList>
            <person name="Gilroy R."/>
        </authorList>
    </citation>
    <scope>NUCLEOTIDE SEQUENCE</scope>
    <source>
        <strain evidence="1">ChiW3-316</strain>
    </source>
</reference>
<proteinExistence type="predicted"/>
<reference evidence="1" key="2">
    <citation type="journal article" date="2021" name="PeerJ">
        <title>Extensive microbial diversity within the chicken gut microbiome revealed by metagenomics and culture.</title>
        <authorList>
            <person name="Gilroy R."/>
            <person name="Ravi A."/>
            <person name="Getino M."/>
            <person name="Pursley I."/>
            <person name="Horton D.L."/>
            <person name="Alikhan N.F."/>
            <person name="Baker D."/>
            <person name="Gharbi K."/>
            <person name="Hall N."/>
            <person name="Watson M."/>
            <person name="Adriaenssens E.M."/>
            <person name="Foster-Nyarko E."/>
            <person name="Jarju S."/>
            <person name="Secka A."/>
            <person name="Antonio M."/>
            <person name="Oren A."/>
            <person name="Chaudhuri R.R."/>
            <person name="La Ragione R."/>
            <person name="Hildebrand F."/>
            <person name="Pallen M.J."/>
        </authorList>
    </citation>
    <scope>NUCLEOTIDE SEQUENCE</scope>
    <source>
        <strain evidence="1">ChiW3-316</strain>
    </source>
</reference>
<evidence type="ECO:0000313" key="1">
    <source>
        <dbReference type="EMBL" id="HIU52636.1"/>
    </source>
</evidence>
<dbReference type="Proteomes" id="UP000824107">
    <property type="component" value="Unassembled WGS sequence"/>
</dbReference>
<gene>
    <name evidence="1" type="ORF">IAD20_00980</name>
</gene>
<name>A0A9D1M2U1_9PROT</name>
<comment type="caution">
    <text evidence="1">The sequence shown here is derived from an EMBL/GenBank/DDBJ whole genome shotgun (WGS) entry which is preliminary data.</text>
</comment>
<protein>
    <submittedName>
        <fullName evidence="1">Uncharacterized protein</fullName>
    </submittedName>
</protein>
<evidence type="ECO:0000313" key="2">
    <source>
        <dbReference type="Proteomes" id="UP000824107"/>
    </source>
</evidence>
<dbReference type="EMBL" id="DVNC01000010">
    <property type="protein sequence ID" value="HIU52636.1"/>
    <property type="molecule type" value="Genomic_DNA"/>
</dbReference>